<evidence type="ECO:0000313" key="2">
    <source>
        <dbReference type="Proteomes" id="UP001500842"/>
    </source>
</evidence>
<reference evidence="1 2" key="1">
    <citation type="journal article" date="2019" name="Int. J. Syst. Evol. Microbiol.">
        <title>The Global Catalogue of Microorganisms (GCM) 10K type strain sequencing project: providing services to taxonomists for standard genome sequencing and annotation.</title>
        <authorList>
            <consortium name="The Broad Institute Genomics Platform"/>
            <consortium name="The Broad Institute Genome Sequencing Center for Infectious Disease"/>
            <person name="Wu L."/>
            <person name="Ma J."/>
        </authorList>
    </citation>
    <scope>NUCLEOTIDE SEQUENCE [LARGE SCALE GENOMIC DNA]</scope>
    <source>
        <strain evidence="1 2">JCM 14942</strain>
    </source>
</reference>
<proteinExistence type="predicted"/>
<keyword evidence="2" id="KW-1185">Reference proteome</keyword>
<dbReference type="Proteomes" id="UP001500842">
    <property type="component" value="Unassembled WGS sequence"/>
</dbReference>
<dbReference type="Gene3D" id="3.40.830.10">
    <property type="entry name" value="LigB-like"/>
    <property type="match status" value="1"/>
</dbReference>
<name>A0ABN2AJV2_9ACTN</name>
<dbReference type="EMBL" id="BAAAOR010000021">
    <property type="protein sequence ID" value="GAA1520141.1"/>
    <property type="molecule type" value="Genomic_DNA"/>
</dbReference>
<sequence length="155" mass="15958">MSGRPIALVPGVPALLPSYSSIEDPVAALRAACREAVAALGPRVRVRASGPSGSRVAAALVEAAGGSVVDAGETGVLVVGNGSARRTEKAPGHLDPRAEEFDAALRRSFADIDPVLAAELWADTARLDGLPPLADAEVGYDDAPFGVQYWVALWC</sequence>
<comment type="caution">
    <text evidence="1">The sequence shown here is derived from an EMBL/GenBank/DDBJ whole genome shotgun (WGS) entry which is preliminary data.</text>
</comment>
<gene>
    <name evidence="1" type="ORF">GCM10009788_24940</name>
</gene>
<dbReference type="RefSeq" id="WP_246086528.1">
    <property type="nucleotide sequence ID" value="NZ_BAAAOR010000021.1"/>
</dbReference>
<protein>
    <submittedName>
        <fullName evidence="1">Uncharacterized protein</fullName>
    </submittedName>
</protein>
<organism evidence="1 2">
    <name type="scientific">Nocardioides humi</name>
    <dbReference type="NCBI Taxonomy" id="449461"/>
    <lineage>
        <taxon>Bacteria</taxon>
        <taxon>Bacillati</taxon>
        <taxon>Actinomycetota</taxon>
        <taxon>Actinomycetes</taxon>
        <taxon>Propionibacteriales</taxon>
        <taxon>Nocardioidaceae</taxon>
        <taxon>Nocardioides</taxon>
    </lineage>
</organism>
<evidence type="ECO:0000313" key="1">
    <source>
        <dbReference type="EMBL" id="GAA1520141.1"/>
    </source>
</evidence>
<accession>A0ABN2AJV2</accession>